<keyword evidence="2" id="KW-1185">Reference proteome</keyword>
<proteinExistence type="predicted"/>
<organism evidence="1 2">
    <name type="scientific">Pseudomonas abietaniphila</name>
    <dbReference type="NCBI Taxonomy" id="89065"/>
    <lineage>
        <taxon>Bacteria</taxon>
        <taxon>Pseudomonadati</taxon>
        <taxon>Pseudomonadota</taxon>
        <taxon>Gammaproteobacteria</taxon>
        <taxon>Pseudomonadales</taxon>
        <taxon>Pseudomonadaceae</taxon>
        <taxon>Pseudomonas</taxon>
    </lineage>
</organism>
<accession>A0A1G8BLI5</accession>
<dbReference type="Proteomes" id="UP000182894">
    <property type="component" value="Unassembled WGS sequence"/>
</dbReference>
<evidence type="ECO:0000313" key="1">
    <source>
        <dbReference type="EMBL" id="SDH34095.1"/>
    </source>
</evidence>
<evidence type="ECO:0000313" key="2">
    <source>
        <dbReference type="Proteomes" id="UP000182894"/>
    </source>
</evidence>
<name>A0A1G8BLI5_9PSED</name>
<sequence length="35" mass="4095">MFLLFMSDGLENAQTEPVVNHSMKRFDNFPMKGFD</sequence>
<dbReference type="AlphaFoldDB" id="A0A1G8BLI5"/>
<protein>
    <submittedName>
        <fullName evidence="1">Uncharacterized protein</fullName>
    </submittedName>
</protein>
<gene>
    <name evidence="1" type="ORF">SAMN05216605_10614</name>
</gene>
<reference evidence="2" key="1">
    <citation type="submission" date="2016-10" db="EMBL/GenBank/DDBJ databases">
        <authorList>
            <person name="Varghese N."/>
            <person name="Submissions S."/>
        </authorList>
    </citation>
    <scope>NUCLEOTIDE SEQUENCE [LARGE SCALE GENOMIC DNA]</scope>
    <source>
        <strain evidence="2">ATCC 700689</strain>
    </source>
</reference>
<dbReference type="EMBL" id="FNCO01000006">
    <property type="protein sequence ID" value="SDH34095.1"/>
    <property type="molecule type" value="Genomic_DNA"/>
</dbReference>